<reference evidence="10" key="1">
    <citation type="submission" date="2023-11" db="EMBL/GenBank/DDBJ databases">
        <title>Genome assemblies of two species of porcelain crab, Petrolisthes cinctipes and Petrolisthes manimaculis (Anomura: Porcellanidae).</title>
        <authorList>
            <person name="Angst P."/>
        </authorList>
    </citation>
    <scope>NUCLEOTIDE SEQUENCE</scope>
    <source>
        <strain evidence="10">PB745_02</strain>
        <tissue evidence="10">Gill</tissue>
    </source>
</reference>
<dbReference type="FunFam" id="3.30.160.60:FF:000690">
    <property type="entry name" value="Zinc finger protein 354C"/>
    <property type="match status" value="1"/>
</dbReference>
<evidence type="ECO:0000313" key="12">
    <source>
        <dbReference type="Proteomes" id="UP001292094"/>
    </source>
</evidence>
<dbReference type="PROSITE" id="PS50157">
    <property type="entry name" value="ZINC_FINGER_C2H2_2"/>
    <property type="match status" value="12"/>
</dbReference>
<dbReference type="GO" id="GO:0000978">
    <property type="term" value="F:RNA polymerase II cis-regulatory region sequence-specific DNA binding"/>
    <property type="evidence" value="ECO:0007669"/>
    <property type="project" value="TreeGrafter"/>
</dbReference>
<dbReference type="PROSITE" id="PS00028">
    <property type="entry name" value="ZINC_FINGER_C2H2_1"/>
    <property type="match status" value="11"/>
</dbReference>
<feature type="domain" description="C2H2-type" evidence="9">
    <location>
        <begin position="748"/>
        <end position="775"/>
    </location>
</feature>
<feature type="region of interest" description="Disordered" evidence="8">
    <location>
        <begin position="416"/>
        <end position="443"/>
    </location>
</feature>
<feature type="compositionally biased region" description="Low complexity" evidence="8">
    <location>
        <begin position="196"/>
        <end position="206"/>
    </location>
</feature>
<evidence type="ECO:0000259" key="9">
    <source>
        <dbReference type="PROSITE" id="PS50157"/>
    </source>
</evidence>
<name>A0AAE1TYG7_9EUCA</name>
<dbReference type="EMBL" id="JAWZYT010002712">
    <property type="protein sequence ID" value="KAK4302552.1"/>
    <property type="molecule type" value="Genomic_DNA"/>
</dbReference>
<feature type="domain" description="C2H2-type" evidence="9">
    <location>
        <begin position="719"/>
        <end position="747"/>
    </location>
</feature>
<feature type="domain" description="C2H2-type" evidence="9">
    <location>
        <begin position="691"/>
        <end position="718"/>
    </location>
</feature>
<dbReference type="FunFam" id="3.30.160.60:FF:000446">
    <property type="entry name" value="Zinc finger protein"/>
    <property type="match status" value="2"/>
</dbReference>
<comment type="subcellular location">
    <subcellularLocation>
        <location evidence="1">Nucleus</location>
    </subcellularLocation>
</comment>
<feature type="domain" description="C2H2-type" evidence="9">
    <location>
        <begin position="663"/>
        <end position="690"/>
    </location>
</feature>
<dbReference type="Gene3D" id="3.30.160.60">
    <property type="entry name" value="Classic Zinc Finger"/>
    <property type="match status" value="9"/>
</dbReference>
<feature type="domain" description="C2H2-type" evidence="9">
    <location>
        <begin position="615"/>
        <end position="643"/>
    </location>
</feature>
<evidence type="ECO:0000256" key="1">
    <source>
        <dbReference type="ARBA" id="ARBA00004123"/>
    </source>
</evidence>
<accession>A0AAE1TYG7</accession>
<dbReference type="FunFam" id="3.30.160.60:FF:000634">
    <property type="entry name" value="Zinc finger X-chromosomal protein"/>
    <property type="match status" value="1"/>
</dbReference>
<keyword evidence="2" id="KW-0479">Metal-binding</keyword>
<dbReference type="GO" id="GO:0005634">
    <property type="term" value="C:nucleus"/>
    <property type="evidence" value="ECO:0007669"/>
    <property type="project" value="UniProtKB-SubCell"/>
</dbReference>
<dbReference type="FunFam" id="3.30.160.60:FF:000052">
    <property type="entry name" value="zinc finger protein 546 isoform X1"/>
    <property type="match status" value="1"/>
</dbReference>
<dbReference type="GO" id="GO:0000122">
    <property type="term" value="P:negative regulation of transcription by RNA polymerase II"/>
    <property type="evidence" value="ECO:0007669"/>
    <property type="project" value="UniProtKB-ARBA"/>
</dbReference>
<dbReference type="PANTHER" id="PTHR24376:SF216">
    <property type="entry name" value="ZINC FINGER PROTEIN 420-LIKE"/>
    <property type="match status" value="1"/>
</dbReference>
<dbReference type="SMART" id="SM00355">
    <property type="entry name" value="ZnF_C2H2"/>
    <property type="match status" value="12"/>
</dbReference>
<keyword evidence="6" id="KW-0539">Nucleus</keyword>
<feature type="domain" description="C2H2-type" evidence="9">
    <location>
        <begin position="548"/>
        <end position="576"/>
    </location>
</feature>
<feature type="compositionally biased region" description="Acidic residues" evidence="8">
    <location>
        <begin position="416"/>
        <end position="427"/>
    </location>
</feature>
<keyword evidence="4 7" id="KW-0863">Zinc-finger</keyword>
<keyword evidence="5" id="KW-0862">Zinc</keyword>
<evidence type="ECO:0000256" key="8">
    <source>
        <dbReference type="SAM" id="MobiDB-lite"/>
    </source>
</evidence>
<evidence type="ECO:0000256" key="7">
    <source>
        <dbReference type="PROSITE-ProRule" id="PRU00042"/>
    </source>
</evidence>
<feature type="domain" description="C2H2-type" evidence="9">
    <location>
        <begin position="521"/>
        <end position="548"/>
    </location>
</feature>
<dbReference type="GO" id="GO:0003682">
    <property type="term" value="F:chromatin binding"/>
    <property type="evidence" value="ECO:0007669"/>
    <property type="project" value="UniProtKB-ARBA"/>
</dbReference>
<gene>
    <name evidence="11" type="ORF">Pmani_009284</name>
    <name evidence="10" type="ORF">Pmani_025366</name>
</gene>
<proteinExistence type="predicted"/>
<dbReference type="Proteomes" id="UP001292094">
    <property type="component" value="Unassembled WGS sequence"/>
</dbReference>
<feature type="domain" description="C2H2-type" evidence="9">
    <location>
        <begin position="460"/>
        <end position="487"/>
    </location>
</feature>
<evidence type="ECO:0000256" key="2">
    <source>
        <dbReference type="ARBA" id="ARBA00022723"/>
    </source>
</evidence>
<evidence type="ECO:0000256" key="3">
    <source>
        <dbReference type="ARBA" id="ARBA00022737"/>
    </source>
</evidence>
<feature type="region of interest" description="Disordered" evidence="8">
    <location>
        <begin position="196"/>
        <end position="221"/>
    </location>
</feature>
<organism evidence="10 12">
    <name type="scientific">Petrolisthes manimaculis</name>
    <dbReference type="NCBI Taxonomy" id="1843537"/>
    <lineage>
        <taxon>Eukaryota</taxon>
        <taxon>Metazoa</taxon>
        <taxon>Ecdysozoa</taxon>
        <taxon>Arthropoda</taxon>
        <taxon>Crustacea</taxon>
        <taxon>Multicrustacea</taxon>
        <taxon>Malacostraca</taxon>
        <taxon>Eumalacostraca</taxon>
        <taxon>Eucarida</taxon>
        <taxon>Decapoda</taxon>
        <taxon>Pleocyemata</taxon>
        <taxon>Anomura</taxon>
        <taxon>Galatheoidea</taxon>
        <taxon>Porcellanidae</taxon>
        <taxon>Petrolisthes</taxon>
    </lineage>
</organism>
<dbReference type="GO" id="GO:0008270">
    <property type="term" value="F:zinc ion binding"/>
    <property type="evidence" value="ECO:0007669"/>
    <property type="project" value="UniProtKB-KW"/>
</dbReference>
<feature type="domain" description="C2H2-type" evidence="9">
    <location>
        <begin position="776"/>
        <end position="803"/>
    </location>
</feature>
<dbReference type="EMBL" id="JAWZYT010000720">
    <property type="protein sequence ID" value="KAK4319812.1"/>
    <property type="molecule type" value="Genomic_DNA"/>
</dbReference>
<feature type="region of interest" description="Disordered" evidence="8">
    <location>
        <begin position="343"/>
        <end position="362"/>
    </location>
</feature>
<protein>
    <recommendedName>
        <fullName evidence="9">C2H2-type domain-containing protein</fullName>
    </recommendedName>
</protein>
<feature type="domain" description="C2H2-type" evidence="9">
    <location>
        <begin position="492"/>
        <end position="514"/>
    </location>
</feature>
<dbReference type="GO" id="GO:0001228">
    <property type="term" value="F:DNA-binding transcription activator activity, RNA polymerase II-specific"/>
    <property type="evidence" value="ECO:0007669"/>
    <property type="project" value="TreeGrafter"/>
</dbReference>
<feature type="domain" description="C2H2-type" evidence="9">
    <location>
        <begin position="804"/>
        <end position="831"/>
    </location>
</feature>
<dbReference type="InterPro" id="IPR013087">
    <property type="entry name" value="Znf_C2H2_type"/>
</dbReference>
<sequence length="1013" mass="114675">MSESEDSNILGGNGPLEMNIVSLPRMDSAPIAPLDQLGLNGPSGPLSTSGLSTLGTNTQHYSPASSSNTQNFLDGVMAPGSRSLSNVSPVVTFTTAGENAQGTYVDYVTQLPSQEDQQTKFDDTLVAVDNVAFVDMNDATIKGATGNAPLELYFDVINPTTTSAPTTSTGHHVKHEHQTPKAQLLERAYTDIFLEQQQQQQQTQDPDQPEHILPDVTGPNLVQLDHDIPHTLRDYRKTNKLEAQKRHIQQHLQQHLQQQRQLQQQQQDQQQHRQHPLTQRLQQQQKVFQFQQTQQRPGQPQQQLQQQQKQQQHHQYQQQSQLQQHKSFQQIIPKIQEPDSFDEELDQQHTTQHMPLVSRSGRPIRRRPEYVEYVNQNLKEEEILPEQMVKVEAMIGAEYEEEDPLEEVLEEEDLLEEEIDSNDEDPEASGNYNTDGKKSLPHKKRIPKKLKNAKKHIKCYKCSQCGEQFTNQQQFVIHKQTHTPPPTKPKPFCCEICAKGFDSQLKFFEHLKGHYEPFRKHKCEVCSGEFESADALQEHSLVHSREHFKCELCNKTFRKESMLEVHLKFAHAEEEEDSSSVNKHYTCVVCPKSFRTQMALDTHVQSDHSENPPEFNCEDCYRVFKSKSKLMTHRKIEHKEEAPQTKGAPKKKMKVGKAVKGGYACTMCPRVFTHKNSLVYHIRGHTGERPHQCEHCGKSFYAASALKVHLRLHSGEKPYKCNFCEKHFRQWGDLRYHTTSVHSDDRQYQCEFCGKDFKRKYCLVVHRRIHTGEKNYKCEFCGKAFRAASYLQNHKRIHTGERPHPCPDCGKPFRVRSDMKRHRQTHMRDGVNTAVATPAATPATPVSIAGSQAGTQSPSPTVQLVSTGQPQLILSDQVPVTGSDQPIRIMVSGLNAGHVVHPPPAHRQSQHVAVPVSGNIAALTTGPVSPGGTTTLSPEVIIMDESTHQPINLNIIPRMITPEQVSSPHGSHATLVAATEEDVPDYQLASSGRNTLEVREEGNVYVWHGVFTS</sequence>
<feature type="compositionally biased region" description="Low complexity" evidence="8">
    <location>
        <begin position="276"/>
        <end position="327"/>
    </location>
</feature>
<keyword evidence="12" id="KW-1185">Reference proteome</keyword>
<dbReference type="SUPFAM" id="SSF57667">
    <property type="entry name" value="beta-beta-alpha zinc fingers"/>
    <property type="match status" value="6"/>
</dbReference>
<dbReference type="AlphaFoldDB" id="A0AAE1TYG7"/>
<evidence type="ECO:0000313" key="10">
    <source>
        <dbReference type="EMBL" id="KAK4302552.1"/>
    </source>
</evidence>
<feature type="domain" description="C2H2-type" evidence="9">
    <location>
        <begin position="585"/>
        <end position="613"/>
    </location>
</feature>
<feature type="compositionally biased region" description="Low complexity" evidence="8">
    <location>
        <begin position="250"/>
        <end position="269"/>
    </location>
</feature>
<dbReference type="PANTHER" id="PTHR24376">
    <property type="entry name" value="ZINC FINGER PROTEIN"/>
    <property type="match status" value="1"/>
</dbReference>
<feature type="region of interest" description="Disordered" evidence="8">
    <location>
        <begin position="244"/>
        <end position="327"/>
    </location>
</feature>
<comment type="caution">
    <text evidence="10">The sequence shown here is derived from an EMBL/GenBank/DDBJ whole genome shotgun (WGS) entry which is preliminary data.</text>
</comment>
<evidence type="ECO:0000256" key="6">
    <source>
        <dbReference type="ARBA" id="ARBA00023242"/>
    </source>
</evidence>
<dbReference type="FunFam" id="3.30.160.60:FF:001737">
    <property type="entry name" value="Zinc finger protein 100"/>
    <property type="match status" value="1"/>
</dbReference>
<keyword evidence="3" id="KW-0677">Repeat</keyword>
<evidence type="ECO:0000256" key="5">
    <source>
        <dbReference type="ARBA" id="ARBA00022833"/>
    </source>
</evidence>
<evidence type="ECO:0000313" key="11">
    <source>
        <dbReference type="EMBL" id="KAK4319812.1"/>
    </source>
</evidence>
<evidence type="ECO:0000256" key="4">
    <source>
        <dbReference type="ARBA" id="ARBA00022771"/>
    </source>
</evidence>
<dbReference type="Pfam" id="PF00096">
    <property type="entry name" value="zf-C2H2"/>
    <property type="match status" value="10"/>
</dbReference>
<dbReference type="InterPro" id="IPR036236">
    <property type="entry name" value="Znf_C2H2_sf"/>
</dbReference>